<feature type="compositionally biased region" description="Low complexity" evidence="1">
    <location>
        <begin position="86"/>
        <end position="111"/>
    </location>
</feature>
<evidence type="ECO:0000256" key="1">
    <source>
        <dbReference type="SAM" id="MobiDB-lite"/>
    </source>
</evidence>
<dbReference type="OrthoDB" id="5327700at2759"/>
<feature type="region of interest" description="Disordered" evidence="1">
    <location>
        <begin position="149"/>
        <end position="173"/>
    </location>
</feature>
<dbReference type="AlphaFoldDB" id="A0A9N9ZM93"/>
<evidence type="ECO:0008006" key="5">
    <source>
        <dbReference type="Google" id="ProtNLM"/>
    </source>
</evidence>
<keyword evidence="2" id="KW-1133">Transmembrane helix</keyword>
<accession>A0A9N9ZM93</accession>
<feature type="region of interest" description="Disordered" evidence="1">
    <location>
        <begin position="237"/>
        <end position="267"/>
    </location>
</feature>
<evidence type="ECO:0000256" key="2">
    <source>
        <dbReference type="SAM" id="Phobius"/>
    </source>
</evidence>
<keyword evidence="4" id="KW-1185">Reference proteome</keyword>
<dbReference type="EMBL" id="CABFOC020000097">
    <property type="protein sequence ID" value="CAH0059297.1"/>
    <property type="molecule type" value="Genomic_DNA"/>
</dbReference>
<feature type="transmembrane region" description="Helical" evidence="2">
    <location>
        <begin position="20"/>
        <end position="39"/>
    </location>
</feature>
<feature type="region of interest" description="Disordered" evidence="1">
    <location>
        <begin position="40"/>
        <end position="130"/>
    </location>
</feature>
<dbReference type="Proteomes" id="UP000775872">
    <property type="component" value="Unassembled WGS sequence"/>
</dbReference>
<comment type="caution">
    <text evidence="3">The sequence shown here is derived from an EMBL/GenBank/DDBJ whole genome shotgun (WGS) entry which is preliminary data.</text>
</comment>
<feature type="compositionally biased region" description="Polar residues" evidence="1">
    <location>
        <begin position="252"/>
        <end position="262"/>
    </location>
</feature>
<evidence type="ECO:0000313" key="3">
    <source>
        <dbReference type="EMBL" id="CAH0059297.1"/>
    </source>
</evidence>
<feature type="compositionally biased region" description="Acidic residues" evidence="1">
    <location>
        <begin position="46"/>
        <end position="60"/>
    </location>
</feature>
<reference evidence="3" key="1">
    <citation type="submission" date="2021-10" db="EMBL/GenBank/DDBJ databases">
        <authorList>
            <person name="Piombo E."/>
        </authorList>
    </citation>
    <scope>NUCLEOTIDE SEQUENCE</scope>
</reference>
<evidence type="ECO:0000313" key="4">
    <source>
        <dbReference type="Proteomes" id="UP000775872"/>
    </source>
</evidence>
<organism evidence="3 4">
    <name type="scientific">Clonostachys solani</name>
    <dbReference type="NCBI Taxonomy" id="160281"/>
    <lineage>
        <taxon>Eukaryota</taxon>
        <taxon>Fungi</taxon>
        <taxon>Dikarya</taxon>
        <taxon>Ascomycota</taxon>
        <taxon>Pezizomycotina</taxon>
        <taxon>Sordariomycetes</taxon>
        <taxon>Hypocreomycetidae</taxon>
        <taxon>Hypocreales</taxon>
        <taxon>Bionectriaceae</taxon>
        <taxon>Clonostachys</taxon>
    </lineage>
</organism>
<keyword evidence="2" id="KW-0812">Transmembrane</keyword>
<name>A0A9N9ZM93_9HYPO</name>
<proteinExistence type="predicted"/>
<keyword evidence="2" id="KW-0472">Membrane</keyword>
<sequence>MSPDPFDGGSRSRRGVWSHWVPLAITLTVATAGVAAWAWSQRKDSDDEPDEPGLDYDNADYGDNPAYGASRADFTPSKPPRPQQPPYADDQQSFGVAPGPASEASAPGWGARMSGALRRTPSPQQLIDSTGKSVAAGFAAMGKALASIREEDKYSENNPWSEEADLKQERGPVATSKKRKTVVLVVSADSSLSDVDNGGYHEHASILSHIPRHNDFSKVKLFILIYAPSLKDTPLDPAASSNLPPPSLGSSYSNIGHDQAQTPGDEAKSPQYVYRREKLVTTNMANIQSRLNASTNPAFNAVYSQALSLVDKETMVIPFTTANGHVHILRHLQPEVVYLQESLSGDNGSIITNLQTWLRYDVILVVGAESSGGLADSESEAERNTKVTKWWQKPERVGRGRGVVVVDGGRVHDDWRRRVQGVE</sequence>
<feature type="compositionally biased region" description="Polar residues" evidence="1">
    <location>
        <begin position="121"/>
        <end position="130"/>
    </location>
</feature>
<gene>
    <name evidence="3" type="ORF">CSOL1703_00011333</name>
</gene>
<protein>
    <recommendedName>
        <fullName evidence="5">Peroxin 22-like protein</fullName>
    </recommendedName>
</protein>